<name>A0A1Y1YEU1_9PLEO</name>
<accession>A0A1Y1YEU1</accession>
<comment type="caution">
    <text evidence="1">The sequence shown here is derived from an EMBL/GenBank/DDBJ whole genome shotgun (WGS) entry which is preliminary data.</text>
</comment>
<dbReference type="EMBL" id="MCFA01000261">
    <property type="protein sequence ID" value="ORX96226.1"/>
    <property type="molecule type" value="Genomic_DNA"/>
</dbReference>
<evidence type="ECO:0000313" key="1">
    <source>
        <dbReference type="EMBL" id="ORX96226.1"/>
    </source>
</evidence>
<evidence type="ECO:0000313" key="2">
    <source>
        <dbReference type="Proteomes" id="UP000193144"/>
    </source>
</evidence>
<organism evidence="1 2">
    <name type="scientific">Clohesyomyces aquaticus</name>
    <dbReference type="NCBI Taxonomy" id="1231657"/>
    <lineage>
        <taxon>Eukaryota</taxon>
        <taxon>Fungi</taxon>
        <taxon>Dikarya</taxon>
        <taxon>Ascomycota</taxon>
        <taxon>Pezizomycotina</taxon>
        <taxon>Dothideomycetes</taxon>
        <taxon>Pleosporomycetidae</taxon>
        <taxon>Pleosporales</taxon>
        <taxon>Lindgomycetaceae</taxon>
        <taxon>Clohesyomyces</taxon>
    </lineage>
</organism>
<sequence length="255" mass="28922">MAAGVVVVVRQDDGKQRRNCQRQRQRPFAADIPLRDIGGKRARPPVLFHESCGAPRPGRVLQHRRRMSWPHRPATRCCSPTHARFRPCAARGRASSPCFQLPKRRRCQRRSTRPPTTHSRRFILRSRRRHSRPWLASPAGPFCGRPPLLASPFAPPSPACLSERVTSVLLRIVTAAAQRCARAARSQSAKQTGDVVFRARWAPGPCFDALSKSSKHSRICSRRCQICCTPKCRVPLAQRGRQRNRCFPLHLSLRR</sequence>
<proteinExistence type="predicted"/>
<reference evidence="1 2" key="1">
    <citation type="submission" date="2016-07" db="EMBL/GenBank/DDBJ databases">
        <title>Pervasive Adenine N6-methylation of Active Genes in Fungi.</title>
        <authorList>
            <consortium name="DOE Joint Genome Institute"/>
            <person name="Mondo S.J."/>
            <person name="Dannebaum R.O."/>
            <person name="Kuo R.C."/>
            <person name="Labutti K."/>
            <person name="Haridas S."/>
            <person name="Kuo A."/>
            <person name="Salamov A."/>
            <person name="Ahrendt S.R."/>
            <person name="Lipzen A."/>
            <person name="Sullivan W."/>
            <person name="Andreopoulos W.B."/>
            <person name="Clum A."/>
            <person name="Lindquist E."/>
            <person name="Daum C."/>
            <person name="Ramamoorthy G.K."/>
            <person name="Gryganskyi A."/>
            <person name="Culley D."/>
            <person name="Magnuson J.K."/>
            <person name="James T.Y."/>
            <person name="O'Malley M.A."/>
            <person name="Stajich J.E."/>
            <person name="Spatafora J.W."/>
            <person name="Visel A."/>
            <person name="Grigoriev I.V."/>
        </authorList>
    </citation>
    <scope>NUCLEOTIDE SEQUENCE [LARGE SCALE GENOMIC DNA]</scope>
    <source>
        <strain evidence="1 2">CBS 115471</strain>
    </source>
</reference>
<protein>
    <submittedName>
        <fullName evidence="1">Uncharacterized protein</fullName>
    </submittedName>
</protein>
<keyword evidence="2" id="KW-1185">Reference proteome</keyword>
<dbReference type="Proteomes" id="UP000193144">
    <property type="component" value="Unassembled WGS sequence"/>
</dbReference>
<dbReference type="AlphaFoldDB" id="A0A1Y1YEU1"/>
<gene>
    <name evidence="1" type="ORF">BCR34DRAFT_184774</name>
</gene>